<organism evidence="1 2">
    <name type="scientific">Rubritalea halochordaticola</name>
    <dbReference type="NCBI Taxonomy" id="714537"/>
    <lineage>
        <taxon>Bacteria</taxon>
        <taxon>Pseudomonadati</taxon>
        <taxon>Verrucomicrobiota</taxon>
        <taxon>Verrucomicrobiia</taxon>
        <taxon>Verrucomicrobiales</taxon>
        <taxon>Rubritaleaceae</taxon>
        <taxon>Rubritalea</taxon>
    </lineage>
</organism>
<gene>
    <name evidence="1" type="ORF">Rhal01_01319</name>
</gene>
<comment type="caution">
    <text evidence="1">The sequence shown here is derived from an EMBL/GenBank/DDBJ whole genome shotgun (WGS) entry which is preliminary data.</text>
</comment>
<sequence>MHATLLSLSLLLFYRPTLQAEEFVITLPAKEAHLIEENKEGTLKSYLALVQKMDEYFEIKAVLNNEKQWLVLLEAKKLKHVKAKYFTVQIGLHKPEQRGRSPLILQKKGLQDMNLSYYVTAKTKDNSKVLRNIGEVYVCWNDRLELKMDGVYYTLDLK</sequence>
<proteinExistence type="predicted"/>
<evidence type="ECO:0000313" key="2">
    <source>
        <dbReference type="Proteomes" id="UP001424741"/>
    </source>
</evidence>
<name>A0ABP9UXQ0_9BACT</name>
<dbReference type="EMBL" id="BAABRL010000003">
    <property type="protein sequence ID" value="GAA5495147.1"/>
    <property type="molecule type" value="Genomic_DNA"/>
</dbReference>
<dbReference type="RefSeq" id="WP_346187987.1">
    <property type="nucleotide sequence ID" value="NZ_BAABRL010000003.1"/>
</dbReference>
<keyword evidence="2" id="KW-1185">Reference proteome</keyword>
<reference evidence="1 2" key="1">
    <citation type="submission" date="2024-02" db="EMBL/GenBank/DDBJ databases">
        <title>Rubritalea halochordaticola NBRC 107102.</title>
        <authorList>
            <person name="Ichikawa N."/>
            <person name="Katano-Makiyama Y."/>
            <person name="Hidaka K."/>
        </authorList>
    </citation>
    <scope>NUCLEOTIDE SEQUENCE [LARGE SCALE GENOMIC DNA]</scope>
    <source>
        <strain evidence="1 2">NBRC 107102</strain>
    </source>
</reference>
<protein>
    <submittedName>
        <fullName evidence="1">Uncharacterized protein</fullName>
    </submittedName>
</protein>
<accession>A0ABP9UXQ0</accession>
<dbReference type="Proteomes" id="UP001424741">
    <property type="component" value="Unassembled WGS sequence"/>
</dbReference>
<evidence type="ECO:0000313" key="1">
    <source>
        <dbReference type="EMBL" id="GAA5495147.1"/>
    </source>
</evidence>